<feature type="transmembrane region" description="Helical" evidence="1">
    <location>
        <begin position="20"/>
        <end position="38"/>
    </location>
</feature>
<evidence type="ECO:0000256" key="1">
    <source>
        <dbReference type="SAM" id="Phobius"/>
    </source>
</evidence>
<gene>
    <name evidence="2" type="ORF">H8S17_05945</name>
</gene>
<keyword evidence="1" id="KW-1133">Transmembrane helix</keyword>
<reference evidence="2" key="1">
    <citation type="submission" date="2020-08" db="EMBL/GenBank/DDBJ databases">
        <title>Genome public.</title>
        <authorList>
            <person name="Liu C."/>
            <person name="Sun Q."/>
        </authorList>
    </citation>
    <scope>NUCLEOTIDE SEQUENCE</scope>
    <source>
        <strain evidence="2">BX1005</strain>
    </source>
</reference>
<feature type="transmembrane region" description="Helical" evidence="1">
    <location>
        <begin position="80"/>
        <end position="107"/>
    </location>
</feature>
<proteinExistence type="predicted"/>
<dbReference type="AlphaFoldDB" id="A0A923LP18"/>
<dbReference type="EMBL" id="JACOPH010000003">
    <property type="protein sequence ID" value="MBC5713760.1"/>
    <property type="molecule type" value="Genomic_DNA"/>
</dbReference>
<evidence type="ECO:0000313" key="2">
    <source>
        <dbReference type="EMBL" id="MBC5713760.1"/>
    </source>
</evidence>
<protein>
    <submittedName>
        <fullName evidence="2">Uncharacterized protein</fullName>
    </submittedName>
</protein>
<keyword evidence="3" id="KW-1185">Reference proteome</keyword>
<name>A0A923LP18_9FIRM</name>
<keyword evidence="1" id="KW-0812">Transmembrane</keyword>
<keyword evidence="1" id="KW-0472">Membrane</keyword>
<evidence type="ECO:0000313" key="3">
    <source>
        <dbReference type="Proteomes" id="UP000606720"/>
    </source>
</evidence>
<feature type="transmembrane region" description="Helical" evidence="1">
    <location>
        <begin position="45"/>
        <end position="68"/>
    </location>
</feature>
<organism evidence="2 3">
    <name type="scientific">Roseburia zhanii</name>
    <dbReference type="NCBI Taxonomy" id="2763064"/>
    <lineage>
        <taxon>Bacteria</taxon>
        <taxon>Bacillati</taxon>
        <taxon>Bacillota</taxon>
        <taxon>Clostridia</taxon>
        <taxon>Lachnospirales</taxon>
        <taxon>Lachnospiraceae</taxon>
        <taxon>Roseburia</taxon>
    </lineage>
</organism>
<sequence>MGTETNQKLNKQEEEDNIPLIAICSFAVITIIMILLGIMMCELPVVMVCSIVILETLIAVCLHNLPIWVHVMILAAEVTAGILCTQLVFIVLACIVYATAILALHFIEE</sequence>
<accession>A0A923LP18</accession>
<comment type="caution">
    <text evidence="2">The sequence shown here is derived from an EMBL/GenBank/DDBJ whole genome shotgun (WGS) entry which is preliminary data.</text>
</comment>
<dbReference type="RefSeq" id="WP_178051905.1">
    <property type="nucleotide sequence ID" value="NZ_JACOPH010000003.1"/>
</dbReference>
<dbReference type="Proteomes" id="UP000606720">
    <property type="component" value="Unassembled WGS sequence"/>
</dbReference>